<dbReference type="Proteomes" id="UP000614469">
    <property type="component" value="Unassembled WGS sequence"/>
</dbReference>
<evidence type="ECO:0000313" key="1">
    <source>
        <dbReference type="EMBL" id="MBC8335638.1"/>
    </source>
</evidence>
<comment type="caution">
    <text evidence="1">The sequence shown here is derived from an EMBL/GenBank/DDBJ whole genome shotgun (WGS) entry which is preliminary data.</text>
</comment>
<reference evidence="1 2" key="1">
    <citation type="submission" date="2020-08" db="EMBL/GenBank/DDBJ databases">
        <title>Bridging the membrane lipid divide: bacteria of the FCB group superphylum have the potential to synthesize archaeal ether lipids.</title>
        <authorList>
            <person name="Villanueva L."/>
            <person name="Von Meijenfeldt F.A.B."/>
            <person name="Westbye A.B."/>
            <person name="Yadav S."/>
            <person name="Hopmans E.C."/>
            <person name="Dutilh B.E."/>
            <person name="Sinninghe Damste J.S."/>
        </authorList>
    </citation>
    <scope>NUCLEOTIDE SEQUENCE [LARGE SCALE GENOMIC DNA]</scope>
    <source>
        <strain evidence="1">NIOZ-UU36</strain>
    </source>
</reference>
<accession>A0A8J6TFQ8</accession>
<gene>
    <name evidence="1" type="ORF">H8E29_10255</name>
</gene>
<proteinExistence type="predicted"/>
<protein>
    <submittedName>
        <fullName evidence="1">Uncharacterized protein</fullName>
    </submittedName>
</protein>
<evidence type="ECO:0000313" key="2">
    <source>
        <dbReference type="Proteomes" id="UP000614469"/>
    </source>
</evidence>
<organism evidence="1 2">
    <name type="scientific">Candidatus Desulfolinea nitratireducens</name>
    <dbReference type="NCBI Taxonomy" id="2841698"/>
    <lineage>
        <taxon>Bacteria</taxon>
        <taxon>Bacillati</taxon>
        <taxon>Chloroflexota</taxon>
        <taxon>Anaerolineae</taxon>
        <taxon>Anaerolineales</taxon>
        <taxon>Anaerolineales incertae sedis</taxon>
        <taxon>Candidatus Desulfolinea</taxon>
    </lineage>
</organism>
<dbReference type="SUPFAM" id="SSF75005">
    <property type="entry name" value="Arabinanase/levansucrase/invertase"/>
    <property type="match status" value="1"/>
</dbReference>
<sequence>MTLTIGACRAPVTSTPTMPSPKNIPEVVSTASNTPEPTPTQDLVDTSFYSPEIASTSTETIYEQQQRATLGKTDTFFWPDGNIGLVPFDGQFRFFAANSTRSAVSVGTLDDPGNIVENHRLTIAGVDSEFSYASGGPVYRDPDSGLLLMFYHAERHLNGNGSIFHASIGLAASQDDGQTFQNLGIILENNAPPDAKAPCCADMGGATYTIKDGQFLVYFRDRLEDLNTIELAVATAAVDEVIEAAKNGMVTPWSKYNNNGQQQPGISGLSSPLEAGNPPTDWFSISYNMFIDRYIMAILTHVRSDTNNYQLYLTTSEDGYQWSPRVLLMEFNGEMAYPTIIAPDGNPLNTSETFYIYYVTTPVGVTRWHNTKFERMTVTLSGQMLEPSHGWEFEDDAEGWKPLYHMDTFEIQNSALIIQATGNDPYMASPPLGINGDTYKKIEIRMKTGQSGTGQFFFTTKEFPYHVEETSVAFDVDESDEYITYTVDMSASENWKGIIGDIRFDPIDQATTIEIDYIRLIP</sequence>
<name>A0A8J6TFQ8_9CHLR</name>
<dbReference type="InterPro" id="IPR023296">
    <property type="entry name" value="Glyco_hydro_beta-prop_sf"/>
</dbReference>
<dbReference type="AlphaFoldDB" id="A0A8J6TFQ8"/>
<dbReference type="EMBL" id="JACNJN010000118">
    <property type="protein sequence ID" value="MBC8335638.1"/>
    <property type="molecule type" value="Genomic_DNA"/>
</dbReference>